<dbReference type="Proteomes" id="UP000681794">
    <property type="component" value="Chromosome"/>
</dbReference>
<evidence type="ECO:0000313" key="2">
    <source>
        <dbReference type="Proteomes" id="UP000681794"/>
    </source>
</evidence>
<reference evidence="1" key="1">
    <citation type="submission" date="2021-06" db="EMBL/GenBank/DDBJ databases">
        <authorList>
            <person name="Ellington A.J."/>
            <person name="Bryan N.C."/>
            <person name="Christner B.C."/>
            <person name="Reisch C.R."/>
        </authorList>
    </citation>
    <scope>NUCLEOTIDE SEQUENCE</scope>
    <source>
        <strain evidence="1">L6-1</strain>
    </source>
</reference>
<keyword evidence="2" id="KW-1185">Reference proteome</keyword>
<proteinExistence type="predicted"/>
<dbReference type="EMBL" id="CP076544">
    <property type="protein sequence ID" value="QWS34915.1"/>
    <property type="molecule type" value="Genomic_DNA"/>
</dbReference>
<gene>
    <name evidence="1" type="ORF">KM842_07270</name>
</gene>
<accession>A0ACD1E7U8</accession>
<sequence length="608" mass="65069">MSSDPILLFLHGVGAGDLEDAWQIALSAALVRGGYPALDPNRWIAPKYSYALRNGDGKLRLPPVTVKQPSRDDARANRRAFERRTSAMEYRLGQHDPGSGAFGAAALVDLSFETHPFTQAYNYLHDEQTRARVLNRVLEALPASGRLLIVGHSLGSVIAADLVRRLPSDLQLVGMVTIGSPLASGSVQATALRDAMQEPPTNLDWWVNFWNDRDPVAALRGLSSVMPWLLDLRVSTPPTLRVHSAVEYLSDLRVAEAIGYALHGSLSREVATTSSALDTPLDDDENVVLLALRYAHLLSGQLKDDHRDRFLGAVRATQANVIEALLSRREADGRPRPEHLAALGFDLAEPESTAPAPAPGAHVDPENALAQLIVLASDNVIRPFEIAIPDPARRQAMREITAELGLGTAFGDDVLDAIRRAEAVLDAGKGVNWIKVGALGAGAVAIVIATGGLAIAAGAGLAGAAALTSALATFGPGGMIGGLITAGSLVTAGGGGIAFGLANTGTSAEVVESIVMRQLAAAILREKRGFEQDPGVWHLLVETERQVRRQYERLDEYSDLKSPVLADLRRKIQTVERALEFMRENGLEPGPARTTRDSVRSDNVKGRR</sequence>
<organism evidence="1 2">
    <name type="scientific">Curtobacterium aetherium</name>
    <dbReference type="NCBI Taxonomy" id="2841594"/>
    <lineage>
        <taxon>Bacteria</taxon>
        <taxon>Bacillati</taxon>
        <taxon>Actinomycetota</taxon>
        <taxon>Actinomycetes</taxon>
        <taxon>Micrococcales</taxon>
        <taxon>Microbacteriaceae</taxon>
        <taxon>Curtobacterium</taxon>
    </lineage>
</organism>
<protein>
    <submittedName>
        <fullName evidence="1">Lipase family protein</fullName>
    </submittedName>
</protein>
<name>A0ACD1E7U8_9MICO</name>
<evidence type="ECO:0000313" key="1">
    <source>
        <dbReference type="EMBL" id="QWS34915.1"/>
    </source>
</evidence>